<evidence type="ECO:0000256" key="3">
    <source>
        <dbReference type="ARBA" id="ARBA00022448"/>
    </source>
</evidence>
<feature type="transmembrane region" description="Helical" evidence="9">
    <location>
        <begin position="461"/>
        <end position="481"/>
    </location>
</feature>
<dbReference type="AlphaFoldDB" id="A0AA38VBV9"/>
<evidence type="ECO:0000256" key="6">
    <source>
        <dbReference type="ARBA" id="ARBA00023136"/>
    </source>
</evidence>
<evidence type="ECO:0000256" key="7">
    <source>
        <dbReference type="RuleBase" id="RU003346"/>
    </source>
</evidence>
<dbReference type="Pfam" id="PF00083">
    <property type="entry name" value="Sugar_tr"/>
    <property type="match status" value="1"/>
</dbReference>
<feature type="transmembrane region" description="Helical" evidence="9">
    <location>
        <begin position="323"/>
        <end position="345"/>
    </location>
</feature>
<dbReference type="PROSITE" id="PS50850">
    <property type="entry name" value="MFS"/>
    <property type="match status" value="1"/>
</dbReference>
<feature type="transmembrane region" description="Helical" evidence="9">
    <location>
        <begin position="111"/>
        <end position="132"/>
    </location>
</feature>
<feature type="transmembrane region" description="Helical" evidence="9">
    <location>
        <begin position="67"/>
        <end position="91"/>
    </location>
</feature>
<proteinExistence type="inferred from homology"/>
<dbReference type="InterPro" id="IPR020846">
    <property type="entry name" value="MFS_dom"/>
</dbReference>
<feature type="compositionally biased region" description="Basic and acidic residues" evidence="8">
    <location>
        <begin position="20"/>
        <end position="35"/>
    </location>
</feature>
<feature type="transmembrane region" description="Helical" evidence="9">
    <location>
        <begin position="357"/>
        <end position="379"/>
    </location>
</feature>
<feature type="compositionally biased region" description="Polar residues" evidence="8">
    <location>
        <begin position="1"/>
        <end position="19"/>
    </location>
</feature>
<dbReference type="GO" id="GO:0005351">
    <property type="term" value="F:carbohydrate:proton symporter activity"/>
    <property type="evidence" value="ECO:0007669"/>
    <property type="project" value="TreeGrafter"/>
</dbReference>
<gene>
    <name evidence="11" type="ORF">NKR23_g10468</name>
</gene>
<name>A0AA38VBV9_9PEZI</name>
<dbReference type="InterPro" id="IPR050360">
    <property type="entry name" value="MFS_Sugar_Transporters"/>
</dbReference>
<comment type="caution">
    <text evidence="11">The sequence shown here is derived from an EMBL/GenBank/DDBJ whole genome shotgun (WGS) entry which is preliminary data.</text>
</comment>
<feature type="transmembrane region" description="Helical" evidence="9">
    <location>
        <begin position="391"/>
        <end position="410"/>
    </location>
</feature>
<dbReference type="EMBL" id="JANBVO010000047">
    <property type="protein sequence ID" value="KAJ9133858.1"/>
    <property type="molecule type" value="Genomic_DNA"/>
</dbReference>
<keyword evidence="3 7" id="KW-0813">Transport</keyword>
<evidence type="ECO:0000259" key="10">
    <source>
        <dbReference type="PROSITE" id="PS50850"/>
    </source>
</evidence>
<protein>
    <submittedName>
        <fullName evidence="11">Sugar transporter</fullName>
    </submittedName>
</protein>
<evidence type="ECO:0000256" key="5">
    <source>
        <dbReference type="ARBA" id="ARBA00022989"/>
    </source>
</evidence>
<dbReference type="PANTHER" id="PTHR48022">
    <property type="entry name" value="PLASTIDIC GLUCOSE TRANSPORTER 4"/>
    <property type="match status" value="1"/>
</dbReference>
<dbReference type="FunFam" id="1.20.1250.20:FF:000134">
    <property type="entry name" value="MFS sugar transporter protein"/>
    <property type="match status" value="1"/>
</dbReference>
<feature type="domain" description="Major facilitator superfamily (MFS) profile" evidence="10">
    <location>
        <begin position="70"/>
        <end position="514"/>
    </location>
</feature>
<keyword evidence="12" id="KW-1185">Reference proteome</keyword>
<dbReference type="InterPro" id="IPR003663">
    <property type="entry name" value="Sugar/inositol_transpt"/>
</dbReference>
<keyword evidence="6 9" id="KW-0472">Membrane</keyword>
<evidence type="ECO:0000256" key="9">
    <source>
        <dbReference type="SAM" id="Phobius"/>
    </source>
</evidence>
<evidence type="ECO:0000313" key="11">
    <source>
        <dbReference type="EMBL" id="KAJ9133858.1"/>
    </source>
</evidence>
<feature type="transmembrane region" description="Helical" evidence="9">
    <location>
        <begin position="422"/>
        <end position="440"/>
    </location>
</feature>
<evidence type="ECO:0000313" key="12">
    <source>
        <dbReference type="Proteomes" id="UP001174694"/>
    </source>
</evidence>
<comment type="similarity">
    <text evidence="2 7">Belongs to the major facilitator superfamily. Sugar transporter (TC 2.A.1.1) family.</text>
</comment>
<accession>A0AA38VBV9</accession>
<dbReference type="NCBIfam" id="TIGR00879">
    <property type="entry name" value="SP"/>
    <property type="match status" value="1"/>
</dbReference>
<sequence>MQLSSMVSTRSTQINISTNMDDKVSDASQHNEKSDQGGAADRSVPAVVWSLPKERRPDPWGPGHRKLYLMCGLVYLCSTMNGYDGSLMGSINAVPEYQEYYSLGPNGATSTGLVFSIFQIGQMVAALFIWLADWRGRRLAIFVGCFGVIIATIIASVAPNLSTFIGGRFLLSYCAMIAYTSAPLYLVEIAPPLYRGTVAGIYNTLYYMGSIIATFAVYGANLHLPGNLKWRLPLWLQMLCPAFVCMGILFVPESPRWLVSKGRHDEARKILIEYHANGDPTHPIVDIEMSEIEGSLADQGMTSLRNYFDLRVLVKSPARRYRLLLVITFAWFGQFSGNNIASYYLPMMLNNVGITTTNLVLLMNAIYAVIGWIFAASGARFHDVWGRRKMLMGSCAGMAVCLAVVAGTAAKYEQSGSTRASAASIAFIFIFGAVFAFSFTPMQPIYPAEVLSNDMRAKGMMVFAIASGCAGFVNTFAAPEALKNIRYWFYVFFVFWDIFECAVIYLFYVETKGRTLEELDDVFNSSSPKKASLVKPNTTGLA</sequence>
<keyword evidence="11" id="KW-0762">Sugar transport</keyword>
<feature type="transmembrane region" description="Helical" evidence="9">
    <location>
        <begin position="487"/>
        <end position="508"/>
    </location>
</feature>
<evidence type="ECO:0000256" key="2">
    <source>
        <dbReference type="ARBA" id="ARBA00010992"/>
    </source>
</evidence>
<feature type="transmembrane region" description="Helical" evidence="9">
    <location>
        <begin position="139"/>
        <end position="158"/>
    </location>
</feature>
<dbReference type="InterPro" id="IPR005828">
    <property type="entry name" value="MFS_sugar_transport-like"/>
</dbReference>
<dbReference type="GO" id="GO:0016020">
    <property type="term" value="C:membrane"/>
    <property type="evidence" value="ECO:0007669"/>
    <property type="project" value="UniProtKB-SubCell"/>
</dbReference>
<evidence type="ECO:0000256" key="1">
    <source>
        <dbReference type="ARBA" id="ARBA00004141"/>
    </source>
</evidence>
<organism evidence="11 12">
    <name type="scientific">Pleurostoma richardsiae</name>
    <dbReference type="NCBI Taxonomy" id="41990"/>
    <lineage>
        <taxon>Eukaryota</taxon>
        <taxon>Fungi</taxon>
        <taxon>Dikarya</taxon>
        <taxon>Ascomycota</taxon>
        <taxon>Pezizomycotina</taxon>
        <taxon>Sordariomycetes</taxon>
        <taxon>Sordariomycetidae</taxon>
        <taxon>Calosphaeriales</taxon>
        <taxon>Pleurostomataceae</taxon>
        <taxon>Pleurostoma</taxon>
    </lineage>
</organism>
<evidence type="ECO:0000256" key="8">
    <source>
        <dbReference type="SAM" id="MobiDB-lite"/>
    </source>
</evidence>
<dbReference type="PANTHER" id="PTHR48022:SF70">
    <property type="entry name" value="MONOSACCHARIDE TRANSPORTER, PUTATIVE (AFU_ORTHOLOGUE AFUA_5G14540)-RELATED"/>
    <property type="match status" value="1"/>
</dbReference>
<dbReference type="Proteomes" id="UP001174694">
    <property type="component" value="Unassembled WGS sequence"/>
</dbReference>
<evidence type="ECO:0000256" key="4">
    <source>
        <dbReference type="ARBA" id="ARBA00022692"/>
    </source>
</evidence>
<feature type="transmembrane region" description="Helical" evidence="9">
    <location>
        <begin position="232"/>
        <end position="251"/>
    </location>
</feature>
<dbReference type="Gene3D" id="1.20.1250.20">
    <property type="entry name" value="MFS general substrate transporter like domains"/>
    <property type="match status" value="1"/>
</dbReference>
<feature type="transmembrane region" description="Helical" evidence="9">
    <location>
        <begin position="170"/>
        <end position="187"/>
    </location>
</feature>
<comment type="subcellular location">
    <subcellularLocation>
        <location evidence="1">Membrane</location>
        <topology evidence="1">Multi-pass membrane protein</topology>
    </subcellularLocation>
</comment>
<keyword evidence="4 9" id="KW-0812">Transmembrane</keyword>
<reference evidence="11" key="1">
    <citation type="submission" date="2022-07" db="EMBL/GenBank/DDBJ databases">
        <title>Fungi with potential for degradation of polypropylene.</title>
        <authorList>
            <person name="Gostincar C."/>
        </authorList>
    </citation>
    <scope>NUCLEOTIDE SEQUENCE</scope>
    <source>
        <strain evidence="11">EXF-13308</strain>
    </source>
</reference>
<dbReference type="InterPro" id="IPR036259">
    <property type="entry name" value="MFS_trans_sf"/>
</dbReference>
<keyword evidence="5 9" id="KW-1133">Transmembrane helix</keyword>
<feature type="transmembrane region" description="Helical" evidence="9">
    <location>
        <begin position="199"/>
        <end position="220"/>
    </location>
</feature>
<feature type="region of interest" description="Disordered" evidence="8">
    <location>
        <begin position="1"/>
        <end position="42"/>
    </location>
</feature>
<dbReference type="SUPFAM" id="SSF103473">
    <property type="entry name" value="MFS general substrate transporter"/>
    <property type="match status" value="1"/>
</dbReference>